<dbReference type="RefSeq" id="WP_188104012.1">
    <property type="nucleotide sequence ID" value="NZ_JAANIH010000036.1"/>
</dbReference>
<comment type="caution">
    <text evidence="2">The sequence shown here is derived from an EMBL/GenBank/DDBJ whole genome shotgun (WGS) entry which is preliminary data.</text>
</comment>
<evidence type="ECO:0000313" key="2">
    <source>
        <dbReference type="EMBL" id="MBC9982839.1"/>
    </source>
</evidence>
<sequence length="164" mass="16409">MRGADKVICQAAAVLLLLSISAAPAKAQFAGLGGGAGGEDMMTQMAPMLEMMKAKMGKRRFAMMMQTMGPMMSRMMENGGGGLGGMIGGGGMGGLAGGNFGGGFGAPNYGGYAPMSGGTIPAGIGGMGGGDIMGMLGGADMMAMIPQMMRLANVGGGHRRHRHR</sequence>
<protein>
    <submittedName>
        <fullName evidence="2">Uncharacterized protein</fullName>
    </submittedName>
</protein>
<gene>
    <name evidence="2" type="ORF">HA482_32005</name>
</gene>
<organism evidence="2 3">
    <name type="scientific">Bradyrhizobium campsiandrae</name>
    <dbReference type="NCBI Taxonomy" id="1729892"/>
    <lineage>
        <taxon>Bacteria</taxon>
        <taxon>Pseudomonadati</taxon>
        <taxon>Pseudomonadota</taxon>
        <taxon>Alphaproteobacteria</taxon>
        <taxon>Hyphomicrobiales</taxon>
        <taxon>Nitrobacteraceae</taxon>
        <taxon>Bradyrhizobium</taxon>
    </lineage>
</organism>
<dbReference type="EMBL" id="JAATTO010000056">
    <property type="protein sequence ID" value="MBC9982839.1"/>
    <property type="molecule type" value="Genomic_DNA"/>
</dbReference>
<evidence type="ECO:0000313" key="3">
    <source>
        <dbReference type="Proteomes" id="UP000639516"/>
    </source>
</evidence>
<keyword evidence="1" id="KW-0732">Signal</keyword>
<feature type="signal peptide" evidence="1">
    <location>
        <begin position="1"/>
        <end position="27"/>
    </location>
</feature>
<feature type="chain" id="PRO_5046814800" evidence="1">
    <location>
        <begin position="28"/>
        <end position="164"/>
    </location>
</feature>
<proteinExistence type="predicted"/>
<dbReference type="Proteomes" id="UP000639516">
    <property type="component" value="Unassembled WGS sequence"/>
</dbReference>
<keyword evidence="3" id="KW-1185">Reference proteome</keyword>
<accession>A0ABR7UFF9</accession>
<name>A0ABR7UFF9_9BRAD</name>
<reference evidence="2 3" key="1">
    <citation type="journal article" date="2020" name="Arch. Microbiol.">
        <title>Bradyrhizobium campsiandrae sp. nov., a nitrogen-fixing bacterial strain isolated from a native leguminous tree from the Amazon adapted to flooded conditions.</title>
        <authorList>
            <person name="Cabral Michel D."/>
            <person name="Martins da Costa E."/>
            <person name="Azarias Guimaraes A."/>
            <person name="Soares de Carvalho T."/>
            <person name="Santos de Castro Caputo P."/>
            <person name="Willems A."/>
            <person name="de Souza Moreira F.M."/>
        </authorList>
    </citation>
    <scope>NUCLEOTIDE SEQUENCE [LARGE SCALE GENOMIC DNA]</scope>
    <source>
        <strain evidence="3">INPA 384B</strain>
    </source>
</reference>
<evidence type="ECO:0000256" key="1">
    <source>
        <dbReference type="SAM" id="SignalP"/>
    </source>
</evidence>